<keyword evidence="1" id="KW-0732">Signal</keyword>
<evidence type="ECO:0000313" key="3">
    <source>
        <dbReference type="Proteomes" id="UP000256310"/>
    </source>
</evidence>
<evidence type="ECO:0000256" key="1">
    <source>
        <dbReference type="SAM" id="SignalP"/>
    </source>
</evidence>
<evidence type="ECO:0000313" key="2">
    <source>
        <dbReference type="EMBL" id="RED17015.1"/>
    </source>
</evidence>
<dbReference type="AlphaFoldDB" id="A0A3D9FGT3"/>
<gene>
    <name evidence="2" type="ORF">DFR46_2049</name>
</gene>
<reference evidence="2 3" key="1">
    <citation type="submission" date="2018-07" db="EMBL/GenBank/DDBJ databases">
        <title>Genomic Encyclopedia of Type Strains, Phase IV (KMG-IV): sequencing the most valuable type-strain genomes for metagenomic binning, comparative biology and taxonomic classification.</title>
        <authorList>
            <person name="Goeker M."/>
        </authorList>
    </citation>
    <scope>NUCLEOTIDE SEQUENCE [LARGE SCALE GENOMIC DNA]</scope>
    <source>
        <strain evidence="2 3">DSM 26725</strain>
    </source>
</reference>
<feature type="chain" id="PRO_5017671740" evidence="1">
    <location>
        <begin position="27"/>
        <end position="132"/>
    </location>
</feature>
<proteinExistence type="predicted"/>
<sequence length="132" mass="14414">MQKLRVSGLTVAAILISITIGRAASAQENDRIPAQFHGVWNSSAFVCEMPVNERFDDGAITIEATAIQYVESGENVSAVRVLSDNKIEYDATYEEAGDSPPERRTGQTLTLSASGRALRLIGDYVNDYVRCE</sequence>
<feature type="signal peptide" evidence="1">
    <location>
        <begin position="1"/>
        <end position="26"/>
    </location>
</feature>
<protein>
    <submittedName>
        <fullName evidence="2">Uncharacterized protein</fullName>
    </submittedName>
</protein>
<organism evidence="2 3">
    <name type="scientific">Parasphingopyxis lamellibrachiae</name>
    <dbReference type="NCBI Taxonomy" id="680125"/>
    <lineage>
        <taxon>Bacteria</taxon>
        <taxon>Pseudomonadati</taxon>
        <taxon>Pseudomonadota</taxon>
        <taxon>Alphaproteobacteria</taxon>
        <taxon>Sphingomonadales</taxon>
        <taxon>Sphingomonadaceae</taxon>
        <taxon>Parasphingopyxis</taxon>
    </lineage>
</organism>
<keyword evidence="3" id="KW-1185">Reference proteome</keyword>
<accession>A0A3D9FGT3</accession>
<dbReference type="EMBL" id="QRDP01000004">
    <property type="protein sequence ID" value="RED17015.1"/>
    <property type="molecule type" value="Genomic_DNA"/>
</dbReference>
<dbReference type="Proteomes" id="UP000256310">
    <property type="component" value="Unassembled WGS sequence"/>
</dbReference>
<comment type="caution">
    <text evidence="2">The sequence shown here is derived from an EMBL/GenBank/DDBJ whole genome shotgun (WGS) entry which is preliminary data.</text>
</comment>
<name>A0A3D9FGT3_9SPHN</name>